<dbReference type="InterPro" id="IPR036291">
    <property type="entry name" value="NAD(P)-bd_dom_sf"/>
</dbReference>
<organism evidence="3 4">
    <name type="scientific">Paenibacillus baekrokdamisoli</name>
    <dbReference type="NCBI Taxonomy" id="1712516"/>
    <lineage>
        <taxon>Bacteria</taxon>
        <taxon>Bacillati</taxon>
        <taxon>Bacillota</taxon>
        <taxon>Bacilli</taxon>
        <taxon>Bacillales</taxon>
        <taxon>Paenibacillaceae</taxon>
        <taxon>Paenibacillus</taxon>
    </lineage>
</organism>
<dbReference type="AlphaFoldDB" id="A0A3G9J1F0"/>
<evidence type="ECO:0000259" key="1">
    <source>
        <dbReference type="Pfam" id="PF01408"/>
    </source>
</evidence>
<dbReference type="Pfam" id="PF01408">
    <property type="entry name" value="GFO_IDH_MocA"/>
    <property type="match status" value="1"/>
</dbReference>
<sequence length="356" mass="39630">MRSVTFAIVGCGTIACKHVISMAACQEARLVAVCDLNAERMEQIAALWHEESGEEQKIAKVAEFRELLADPSIQVIVISTLSSLHAEFAKEALQANKHVVLEKPIALSLQDADDLIRIASERNLYVQVCHQLRYRPLMRKIKDLVLGGELGEIRMGVANLRLNRSISYYQSANWRGTWEHDGGMLLNQGIHIIDLLLWYLGKPQKVYGELSSVHSFKETEDMAAGIISFSNHAKGIIEANSITLPANLEQSLFLLGEKGTICLGGGSLGRIDRWYIEGCPNAAEEARLLMKDTNEHLYMYQAMVDAILGKQHAELIDASEGKRALELIFAIYLSASTANVQHFPLSEFSTSMMKMR</sequence>
<dbReference type="PROSITE" id="PS51257">
    <property type="entry name" value="PROKAR_LIPOPROTEIN"/>
    <property type="match status" value="1"/>
</dbReference>
<dbReference type="PANTHER" id="PTHR43249:SF1">
    <property type="entry name" value="D-GLUCOSIDE 3-DEHYDROGENASE"/>
    <property type="match status" value="1"/>
</dbReference>
<evidence type="ECO:0000313" key="3">
    <source>
        <dbReference type="EMBL" id="BBH25010.1"/>
    </source>
</evidence>
<evidence type="ECO:0000313" key="4">
    <source>
        <dbReference type="Proteomes" id="UP000275368"/>
    </source>
</evidence>
<dbReference type="GO" id="GO:0000166">
    <property type="term" value="F:nucleotide binding"/>
    <property type="evidence" value="ECO:0007669"/>
    <property type="project" value="InterPro"/>
</dbReference>
<dbReference type="PANTHER" id="PTHR43249">
    <property type="entry name" value="UDP-N-ACETYL-2-AMINO-2-DEOXY-D-GLUCURONATE OXIDASE"/>
    <property type="match status" value="1"/>
</dbReference>
<dbReference type="InterPro" id="IPR055170">
    <property type="entry name" value="GFO_IDH_MocA-like_dom"/>
</dbReference>
<dbReference type="SUPFAM" id="SSF51735">
    <property type="entry name" value="NAD(P)-binding Rossmann-fold domains"/>
    <property type="match status" value="1"/>
</dbReference>
<reference evidence="3 4" key="1">
    <citation type="submission" date="2018-11" db="EMBL/GenBank/DDBJ databases">
        <title>Complete genome sequence of Paenibacillus baekrokdamisoli strain KCTC 33723.</title>
        <authorList>
            <person name="Kang S.W."/>
            <person name="Lee K.C."/>
            <person name="Kim K.K."/>
            <person name="Kim J.S."/>
            <person name="Kim D.S."/>
            <person name="Ko S.H."/>
            <person name="Yang S.H."/>
            <person name="Lee J.S."/>
        </authorList>
    </citation>
    <scope>NUCLEOTIDE SEQUENCE [LARGE SCALE GENOMIC DNA]</scope>
    <source>
        <strain evidence="3 4">KCTC 33723</strain>
    </source>
</reference>
<dbReference type="SUPFAM" id="SSF55347">
    <property type="entry name" value="Glyceraldehyde-3-phosphate dehydrogenase-like, C-terminal domain"/>
    <property type="match status" value="1"/>
</dbReference>
<evidence type="ECO:0000259" key="2">
    <source>
        <dbReference type="Pfam" id="PF22725"/>
    </source>
</evidence>
<dbReference type="Proteomes" id="UP000275368">
    <property type="component" value="Chromosome"/>
</dbReference>
<dbReference type="Gene3D" id="3.40.50.720">
    <property type="entry name" value="NAD(P)-binding Rossmann-like Domain"/>
    <property type="match status" value="1"/>
</dbReference>
<proteinExistence type="predicted"/>
<dbReference type="KEGG" id="pbk:Back11_63550"/>
<dbReference type="Pfam" id="PF22725">
    <property type="entry name" value="GFO_IDH_MocA_C3"/>
    <property type="match status" value="1"/>
</dbReference>
<dbReference type="InterPro" id="IPR052515">
    <property type="entry name" value="Gfo/Idh/MocA_Oxidoreductase"/>
</dbReference>
<name>A0A3G9J1F0_9BACL</name>
<dbReference type="OrthoDB" id="9815825at2"/>
<protein>
    <submittedName>
        <fullName evidence="3">Oxidoreductase</fullName>
    </submittedName>
</protein>
<dbReference type="InterPro" id="IPR000683">
    <property type="entry name" value="Gfo/Idh/MocA-like_OxRdtase_N"/>
</dbReference>
<dbReference type="Gene3D" id="3.30.360.10">
    <property type="entry name" value="Dihydrodipicolinate Reductase, domain 2"/>
    <property type="match status" value="1"/>
</dbReference>
<feature type="domain" description="Gfo/Idh/MocA-like oxidoreductase N-terminal" evidence="1">
    <location>
        <begin position="5"/>
        <end position="129"/>
    </location>
</feature>
<dbReference type="EMBL" id="AP019308">
    <property type="protein sequence ID" value="BBH25010.1"/>
    <property type="molecule type" value="Genomic_DNA"/>
</dbReference>
<gene>
    <name evidence="3" type="ORF">Back11_63550</name>
</gene>
<dbReference type="RefSeq" id="WP_125665592.1">
    <property type="nucleotide sequence ID" value="NZ_AP019308.1"/>
</dbReference>
<feature type="domain" description="GFO/IDH/MocA-like oxidoreductase" evidence="2">
    <location>
        <begin position="138"/>
        <end position="261"/>
    </location>
</feature>
<accession>A0A3G9J1F0</accession>
<keyword evidence="4" id="KW-1185">Reference proteome</keyword>